<feature type="signal peptide" evidence="2">
    <location>
        <begin position="1"/>
        <end position="19"/>
    </location>
</feature>
<dbReference type="RefSeq" id="WP_225278072.1">
    <property type="nucleotide sequence ID" value="NZ_BMNK01000010.1"/>
</dbReference>
<organism evidence="3 4">
    <name type="scientific">Nonomuraea glycinis</name>
    <dbReference type="NCBI Taxonomy" id="2047744"/>
    <lineage>
        <taxon>Bacteria</taxon>
        <taxon>Bacillati</taxon>
        <taxon>Actinomycetota</taxon>
        <taxon>Actinomycetes</taxon>
        <taxon>Streptosporangiales</taxon>
        <taxon>Streptosporangiaceae</taxon>
        <taxon>Nonomuraea</taxon>
    </lineage>
</organism>
<dbReference type="EMBL" id="BMNK01000010">
    <property type="protein sequence ID" value="GGP11278.1"/>
    <property type="molecule type" value="Genomic_DNA"/>
</dbReference>
<evidence type="ECO:0000256" key="2">
    <source>
        <dbReference type="SAM" id="SignalP"/>
    </source>
</evidence>
<protein>
    <recommendedName>
        <fullName evidence="5">DUF3558 domain-containing protein</fullName>
    </recommendedName>
</protein>
<dbReference type="Proteomes" id="UP000660745">
    <property type="component" value="Unassembled WGS sequence"/>
</dbReference>
<dbReference type="AlphaFoldDB" id="A0A918A865"/>
<reference evidence="3" key="2">
    <citation type="submission" date="2020-09" db="EMBL/GenBank/DDBJ databases">
        <authorList>
            <person name="Sun Q."/>
            <person name="Zhou Y."/>
        </authorList>
    </citation>
    <scope>NUCLEOTIDE SEQUENCE</scope>
    <source>
        <strain evidence="3">CGMCC 4.7430</strain>
    </source>
</reference>
<accession>A0A918A865</accession>
<feature type="compositionally biased region" description="Low complexity" evidence="1">
    <location>
        <begin position="26"/>
        <end position="42"/>
    </location>
</feature>
<evidence type="ECO:0000313" key="4">
    <source>
        <dbReference type="Proteomes" id="UP000660745"/>
    </source>
</evidence>
<evidence type="ECO:0008006" key="5">
    <source>
        <dbReference type="Google" id="ProtNLM"/>
    </source>
</evidence>
<keyword evidence="2" id="KW-0732">Signal</keyword>
<proteinExistence type="predicted"/>
<keyword evidence="4" id="KW-1185">Reference proteome</keyword>
<comment type="caution">
    <text evidence="3">The sequence shown here is derived from an EMBL/GenBank/DDBJ whole genome shotgun (WGS) entry which is preliminary data.</text>
</comment>
<name>A0A918A865_9ACTN</name>
<sequence length="236" mass="25034">MKWLRGLLGVTLLAGAATACGLMPAPQPSAVSPAASPSQQRQETAPTSEPPAEIAKRTVPANPCRVLTASTRSRIGMLRGKRDRLNLACKWSNDPGDAPPFTFRDLSITYDAGFEGLPASVAVARKTFATMRKNDYRQPSIFGGAPSVKGTVKQVGSAKAGEHFDEGYYVYYVYEVGDAKRGEGKAVLRKDNVVITINVSGANVPGRMVRDGKPIGNATAQAMIDIVATQAIAAVR</sequence>
<dbReference type="PROSITE" id="PS51257">
    <property type="entry name" value="PROKAR_LIPOPROTEIN"/>
    <property type="match status" value="1"/>
</dbReference>
<reference evidence="3" key="1">
    <citation type="journal article" date="2014" name="Int. J. Syst. Evol. Microbiol.">
        <title>Complete genome sequence of Corynebacterium casei LMG S-19264T (=DSM 44701T), isolated from a smear-ripened cheese.</title>
        <authorList>
            <consortium name="US DOE Joint Genome Institute (JGI-PGF)"/>
            <person name="Walter F."/>
            <person name="Albersmeier A."/>
            <person name="Kalinowski J."/>
            <person name="Ruckert C."/>
        </authorList>
    </citation>
    <scope>NUCLEOTIDE SEQUENCE</scope>
    <source>
        <strain evidence="3">CGMCC 4.7430</strain>
    </source>
</reference>
<gene>
    <name evidence="3" type="ORF">GCM10012278_54230</name>
</gene>
<feature type="region of interest" description="Disordered" evidence="1">
    <location>
        <begin position="26"/>
        <end position="58"/>
    </location>
</feature>
<evidence type="ECO:0000256" key="1">
    <source>
        <dbReference type="SAM" id="MobiDB-lite"/>
    </source>
</evidence>
<feature type="chain" id="PRO_5038383397" description="DUF3558 domain-containing protein" evidence="2">
    <location>
        <begin position="20"/>
        <end position="236"/>
    </location>
</feature>
<evidence type="ECO:0000313" key="3">
    <source>
        <dbReference type="EMBL" id="GGP11278.1"/>
    </source>
</evidence>